<evidence type="ECO:0000259" key="3">
    <source>
        <dbReference type="Pfam" id="PF13505"/>
    </source>
</evidence>
<dbReference type="InterPro" id="IPR023614">
    <property type="entry name" value="Porin_dom_sf"/>
</dbReference>
<dbReference type="InterPro" id="IPR011250">
    <property type="entry name" value="OMP/PagP_B-barrel"/>
</dbReference>
<comment type="caution">
    <text evidence="4">The sequence shown here is derived from an EMBL/GenBank/DDBJ whole genome shotgun (WGS) entry which is preliminary data.</text>
</comment>
<evidence type="ECO:0000256" key="1">
    <source>
        <dbReference type="ARBA" id="ARBA00022729"/>
    </source>
</evidence>
<feature type="signal peptide" evidence="2">
    <location>
        <begin position="1"/>
        <end position="19"/>
    </location>
</feature>
<reference evidence="4 5" key="1">
    <citation type="submission" date="2015-08" db="EMBL/GenBank/DDBJ databases">
        <title>Genome sequencing and assembly of the deep-sea bacterium Idiomarina zobellii.</title>
        <authorList>
            <person name="Mithoefer S.D."/>
            <person name="Rheaume B.A."/>
            <person name="MacLea K.S."/>
        </authorList>
    </citation>
    <scope>NUCLEOTIDE SEQUENCE [LARGE SCALE GENOMIC DNA]</scope>
    <source>
        <strain evidence="4 5">KMM 231</strain>
    </source>
</reference>
<accession>A0A837NHX8</accession>
<feature type="domain" description="Outer membrane protein beta-barrel" evidence="3">
    <location>
        <begin position="6"/>
        <end position="164"/>
    </location>
</feature>
<proteinExistence type="predicted"/>
<evidence type="ECO:0000313" key="5">
    <source>
        <dbReference type="Proteomes" id="UP000053030"/>
    </source>
</evidence>
<keyword evidence="1 2" id="KW-0732">Signal</keyword>
<dbReference type="Pfam" id="PF13505">
    <property type="entry name" value="OMP_b-brl"/>
    <property type="match status" value="1"/>
</dbReference>
<dbReference type="OrthoDB" id="7059177at2"/>
<name>A0A837NHX8_9GAMM</name>
<evidence type="ECO:0000313" key="4">
    <source>
        <dbReference type="EMBL" id="KPD25070.1"/>
    </source>
</evidence>
<feature type="chain" id="PRO_5032948229" evidence="2">
    <location>
        <begin position="20"/>
        <end position="206"/>
    </location>
</feature>
<gene>
    <name evidence="4" type="ORF">AFK76_01575</name>
</gene>
<evidence type="ECO:0000256" key="2">
    <source>
        <dbReference type="SAM" id="SignalP"/>
    </source>
</evidence>
<dbReference type="Proteomes" id="UP000053030">
    <property type="component" value="Unassembled WGS sequence"/>
</dbReference>
<dbReference type="RefSeq" id="WP_053952546.1">
    <property type="nucleotide sequence ID" value="NZ_FNCB01000001.1"/>
</dbReference>
<protein>
    <submittedName>
        <fullName evidence="4">Porin</fullName>
    </submittedName>
</protein>
<dbReference type="Gene3D" id="2.40.160.10">
    <property type="entry name" value="Porin"/>
    <property type="match status" value="1"/>
</dbReference>
<organism evidence="4 5">
    <name type="scientific">Idiomarina zobellii</name>
    <dbReference type="NCBI Taxonomy" id="86103"/>
    <lineage>
        <taxon>Bacteria</taxon>
        <taxon>Pseudomonadati</taxon>
        <taxon>Pseudomonadota</taxon>
        <taxon>Gammaproteobacteria</taxon>
        <taxon>Alteromonadales</taxon>
        <taxon>Idiomarinaceae</taxon>
        <taxon>Idiomarina</taxon>
    </lineage>
</organism>
<dbReference type="InterPro" id="IPR027385">
    <property type="entry name" value="Beta-barrel_OMP"/>
</dbReference>
<dbReference type="AlphaFoldDB" id="A0A837NHX8"/>
<dbReference type="EMBL" id="LHSG01000001">
    <property type="protein sequence ID" value="KPD25070.1"/>
    <property type="molecule type" value="Genomic_DNA"/>
</dbReference>
<keyword evidence="5" id="KW-1185">Reference proteome</keyword>
<dbReference type="SUPFAM" id="SSF56925">
    <property type="entry name" value="OMPA-like"/>
    <property type="match status" value="1"/>
</dbReference>
<sequence length="206" mass="22181">MRKAAIALAILTLPSAALADSPNWNKVEASYLDTDLGVDNVGELSLDGFRAGGSVAIDQDFVVLKNIFAFADFSSVSEEDNSASIDLDYLSAGIGSFKSLSDSTDLYATASFERIEVATSSILTEPTSDSEKAVGVGIGLRSMVTPNIETNAKIDYIAFDEATVRLDISAFYHLTNSLSFGLAYETYKELDYADIDSIRASVRYSF</sequence>